<dbReference type="eggNOG" id="ENOG5032VR0">
    <property type="taxonomic scope" value="Bacteria"/>
</dbReference>
<dbReference type="AlphaFoldDB" id="C8PRG7"/>
<dbReference type="STRING" id="596324.TREVI0001_0858"/>
<accession>C8PRG7</accession>
<dbReference type="EMBL" id="ACYH01000041">
    <property type="protein sequence ID" value="EEV20092.1"/>
    <property type="molecule type" value="Genomic_DNA"/>
</dbReference>
<organism evidence="2 3">
    <name type="scientific">Treponema vincentii ATCC 35580</name>
    <dbReference type="NCBI Taxonomy" id="596324"/>
    <lineage>
        <taxon>Bacteria</taxon>
        <taxon>Pseudomonadati</taxon>
        <taxon>Spirochaetota</taxon>
        <taxon>Spirochaetia</taxon>
        <taxon>Spirochaetales</taxon>
        <taxon>Treponemataceae</taxon>
        <taxon>Treponema</taxon>
    </lineage>
</organism>
<comment type="caution">
    <text evidence="2">The sequence shown here is derived from an EMBL/GenBank/DDBJ whole genome shotgun (WGS) entry which is preliminary data.</text>
</comment>
<keyword evidence="1" id="KW-0812">Transmembrane</keyword>
<reference evidence="2 3" key="1">
    <citation type="submission" date="2009-07" db="EMBL/GenBank/DDBJ databases">
        <authorList>
            <person name="Madupu R."/>
            <person name="Sebastian Y."/>
            <person name="Durkin A.S."/>
            <person name="Torralba M."/>
            <person name="Methe B."/>
            <person name="Sutton G.G."/>
            <person name="Strausberg R.L."/>
            <person name="Nelson K.E."/>
        </authorList>
    </citation>
    <scope>NUCLEOTIDE SEQUENCE [LARGE SCALE GENOMIC DNA]</scope>
    <source>
        <strain evidence="2 3">ATCC 35580</strain>
    </source>
</reference>
<keyword evidence="1" id="KW-0472">Membrane</keyword>
<keyword evidence="1" id="KW-1133">Transmembrane helix</keyword>
<evidence type="ECO:0000256" key="1">
    <source>
        <dbReference type="SAM" id="Phobius"/>
    </source>
</evidence>
<evidence type="ECO:0000313" key="3">
    <source>
        <dbReference type="Proteomes" id="UP000004509"/>
    </source>
</evidence>
<sequence length="41" mass="4488">MGLRYKKKSSSIAFLSLVRLLIIGGVIWGIYFIGKVMTAVG</sequence>
<proteinExistence type="predicted"/>
<name>C8PRG7_9SPIR</name>
<evidence type="ECO:0000313" key="2">
    <source>
        <dbReference type="EMBL" id="EEV20092.1"/>
    </source>
</evidence>
<gene>
    <name evidence="2" type="ORF">TREVI0001_0858</name>
</gene>
<feature type="transmembrane region" description="Helical" evidence="1">
    <location>
        <begin position="12"/>
        <end position="33"/>
    </location>
</feature>
<dbReference type="Proteomes" id="UP000004509">
    <property type="component" value="Unassembled WGS sequence"/>
</dbReference>
<protein>
    <submittedName>
        <fullName evidence="2">Uncharacterized protein</fullName>
    </submittedName>
</protein>